<evidence type="ECO:0000256" key="13">
    <source>
        <dbReference type="ARBA" id="ARBA00023274"/>
    </source>
</evidence>
<evidence type="ECO:0000256" key="16">
    <source>
        <dbReference type="ARBA" id="ARBA00035332"/>
    </source>
</evidence>
<dbReference type="Pfam" id="PF01907">
    <property type="entry name" value="Ribosomal_L37e"/>
    <property type="match status" value="1"/>
</dbReference>
<keyword evidence="8" id="KW-0863">Zinc-finger</keyword>
<keyword evidence="12" id="KW-0007">Acetylation</keyword>
<dbReference type="InterPro" id="IPR011331">
    <property type="entry name" value="Ribosomal_eL37/eL43"/>
</dbReference>
<organism evidence="18 19">
    <name type="scientific">Myodes glareolus</name>
    <name type="common">Bank vole</name>
    <name type="synonym">Clethrionomys glareolus</name>
    <dbReference type="NCBI Taxonomy" id="447135"/>
    <lineage>
        <taxon>Eukaryota</taxon>
        <taxon>Metazoa</taxon>
        <taxon>Chordata</taxon>
        <taxon>Craniata</taxon>
        <taxon>Vertebrata</taxon>
        <taxon>Euteleostomi</taxon>
        <taxon>Mammalia</taxon>
        <taxon>Eutheria</taxon>
        <taxon>Euarchontoglires</taxon>
        <taxon>Glires</taxon>
        <taxon>Rodentia</taxon>
        <taxon>Myomorpha</taxon>
        <taxon>Muroidea</taxon>
        <taxon>Cricetidae</taxon>
        <taxon>Arvicolinae</taxon>
        <taxon>Myodes</taxon>
    </lineage>
</organism>
<comment type="subcellular location">
    <subcellularLocation>
        <location evidence="1">Cytoplasm</location>
    </subcellularLocation>
</comment>
<evidence type="ECO:0000256" key="6">
    <source>
        <dbReference type="ARBA" id="ARBA00022723"/>
    </source>
</evidence>
<keyword evidence="13" id="KW-0687">Ribonucleoprotein</keyword>
<dbReference type="HAMAP" id="MF_00547">
    <property type="entry name" value="Ribosomal_eL37"/>
    <property type="match status" value="1"/>
</dbReference>
<reference evidence="18 19" key="1">
    <citation type="journal article" date="2023" name="bioRxiv">
        <title>Conserved and derived expression patterns and positive selection on dental genes reveal complex evolutionary context of ever-growing rodent molars.</title>
        <authorList>
            <person name="Calamari Z.T."/>
            <person name="Song A."/>
            <person name="Cohen E."/>
            <person name="Akter M."/>
            <person name="Roy R.D."/>
            <person name="Hallikas O."/>
            <person name="Christensen M.M."/>
            <person name="Li P."/>
            <person name="Marangoni P."/>
            <person name="Jernvall J."/>
            <person name="Klein O.D."/>
        </authorList>
    </citation>
    <scope>NUCLEOTIDE SEQUENCE [LARGE SCALE GENOMIC DNA]</scope>
    <source>
        <strain evidence="18">V071</strain>
    </source>
</reference>
<dbReference type="GO" id="GO:0008270">
    <property type="term" value="F:zinc ion binding"/>
    <property type="evidence" value="ECO:0007669"/>
    <property type="project" value="UniProtKB-KW"/>
</dbReference>
<evidence type="ECO:0000313" key="18">
    <source>
        <dbReference type="EMBL" id="KAK7804145.1"/>
    </source>
</evidence>
<dbReference type="PANTHER" id="PTHR10768:SF22">
    <property type="entry name" value="LARGE RIBOSOMAL SUBUNIT PROTEIN EL37"/>
    <property type="match status" value="1"/>
</dbReference>
<gene>
    <name evidence="18" type="ORF">U0070_020747</name>
</gene>
<evidence type="ECO:0000256" key="10">
    <source>
        <dbReference type="ARBA" id="ARBA00022884"/>
    </source>
</evidence>
<dbReference type="PROSITE" id="PS01077">
    <property type="entry name" value="RIBOSOMAL_L37E"/>
    <property type="match status" value="1"/>
</dbReference>
<evidence type="ECO:0000256" key="11">
    <source>
        <dbReference type="ARBA" id="ARBA00022980"/>
    </source>
</evidence>
<dbReference type="Gene3D" id="2.20.25.30">
    <property type="match status" value="1"/>
</dbReference>
<dbReference type="GO" id="GO:0006412">
    <property type="term" value="P:translation"/>
    <property type="evidence" value="ECO:0007669"/>
    <property type="project" value="InterPro"/>
</dbReference>
<dbReference type="AlphaFoldDB" id="A0AAW0HMU1"/>
<evidence type="ECO:0000256" key="8">
    <source>
        <dbReference type="ARBA" id="ARBA00022771"/>
    </source>
</evidence>
<comment type="subunit">
    <text evidence="3">Component of the large ribosomal subunit.</text>
</comment>
<keyword evidence="19" id="KW-1185">Reference proteome</keyword>
<dbReference type="PANTHER" id="PTHR10768">
    <property type="entry name" value="60S RIBOSOMAL PROTEIN L37"/>
    <property type="match status" value="1"/>
</dbReference>
<keyword evidence="5" id="KW-0597">Phosphoprotein</keyword>
<comment type="similarity">
    <text evidence="2">Belongs to the eukaryotic ribosomal protein eL37 family.</text>
</comment>
<comment type="function">
    <text evidence="14">Component of the large ribosomal subunit. The ribosome is a large ribonucleoprotein complex responsible for the synthesis of proteins in the cell.</text>
</comment>
<evidence type="ECO:0000256" key="4">
    <source>
        <dbReference type="ARBA" id="ARBA00022490"/>
    </source>
</evidence>
<sequence>EDPNYNPLPEERPGGFAWGRLGDLTPAKGSTLSAVTTTTTLNSNITTVTIQRSWLASASTDVVLTFSTMIVETLVTAAAAPSPMPVAESPRLTPAVTGARGGLPFGNLCGYTGIDALVWAHTEPCHFSTTEDSEDGSLPPPQNVPAGAVTVTQQAPESVLNKPLGRSKVTKGTSSFGKHRNKTHRLCRRCGSKAYHLQKSTCGKCGYPAKRKRKYNWSAKAKRRNTTGTGRMRHLKTVYRRFRHGFREGTTPKPKRAAVAASMSLLLGRSWLALVSADFVLTFSTMVVETLVTAAAAQSPKPVAESPRLIPAVTGARARPRIAMTPDTAPGLLELLIIGYISIHCGLTMSFIAAAQPSSFLTANSYWVLLKLLLRMQPKRRSGSGAALTQDWGTLCSALGFSSCIFDSSAGLSREALAVLGHEQQQRTD</sequence>
<dbReference type="SUPFAM" id="SSF57829">
    <property type="entry name" value="Zn-binding ribosomal proteins"/>
    <property type="match status" value="1"/>
</dbReference>
<evidence type="ECO:0000256" key="15">
    <source>
        <dbReference type="ARBA" id="ARBA00035225"/>
    </source>
</evidence>
<evidence type="ECO:0000313" key="19">
    <source>
        <dbReference type="Proteomes" id="UP001488838"/>
    </source>
</evidence>
<evidence type="ECO:0000256" key="12">
    <source>
        <dbReference type="ARBA" id="ARBA00022990"/>
    </source>
</evidence>
<comment type="caution">
    <text evidence="18">The sequence shown here is derived from an EMBL/GenBank/DDBJ whole genome shotgun (WGS) entry which is preliminary data.</text>
</comment>
<evidence type="ECO:0000256" key="7">
    <source>
        <dbReference type="ARBA" id="ARBA00022730"/>
    </source>
</evidence>
<feature type="non-terminal residue" evidence="18">
    <location>
        <position position="1"/>
    </location>
</feature>
<dbReference type="GO" id="GO:0022625">
    <property type="term" value="C:cytosolic large ribosomal subunit"/>
    <property type="evidence" value="ECO:0007669"/>
    <property type="project" value="TreeGrafter"/>
</dbReference>
<dbReference type="InterPro" id="IPR018267">
    <property type="entry name" value="Ribosomal_eL37_CS"/>
</dbReference>
<dbReference type="InterPro" id="IPR011332">
    <property type="entry name" value="Ribosomal_zn-bd"/>
</dbReference>
<keyword evidence="9" id="KW-0862">Zinc</keyword>
<keyword evidence="7" id="KW-0699">rRNA-binding</keyword>
<dbReference type="GO" id="GO:0003735">
    <property type="term" value="F:structural constituent of ribosome"/>
    <property type="evidence" value="ECO:0007669"/>
    <property type="project" value="InterPro"/>
</dbReference>
<keyword evidence="6" id="KW-0479">Metal-binding</keyword>
<evidence type="ECO:0000256" key="14">
    <source>
        <dbReference type="ARBA" id="ARBA00034092"/>
    </source>
</evidence>
<dbReference type="EMBL" id="JBBHLL010000392">
    <property type="protein sequence ID" value="KAK7804145.1"/>
    <property type="molecule type" value="Genomic_DNA"/>
</dbReference>
<keyword evidence="10" id="KW-0694">RNA-binding</keyword>
<dbReference type="FunFam" id="2.20.25.30:FF:000001">
    <property type="entry name" value="Ribosomal protein L37"/>
    <property type="match status" value="1"/>
</dbReference>
<keyword evidence="4" id="KW-0963">Cytoplasm</keyword>
<keyword evidence="11" id="KW-0689">Ribosomal protein</keyword>
<evidence type="ECO:0000256" key="2">
    <source>
        <dbReference type="ARBA" id="ARBA00009805"/>
    </source>
</evidence>
<evidence type="ECO:0000256" key="1">
    <source>
        <dbReference type="ARBA" id="ARBA00004496"/>
    </source>
</evidence>
<proteinExistence type="inferred from homology"/>
<evidence type="ECO:0000256" key="17">
    <source>
        <dbReference type="SAM" id="MobiDB-lite"/>
    </source>
</evidence>
<dbReference type="GO" id="GO:0019843">
    <property type="term" value="F:rRNA binding"/>
    <property type="evidence" value="ECO:0007669"/>
    <property type="project" value="UniProtKB-KW"/>
</dbReference>
<evidence type="ECO:0000256" key="3">
    <source>
        <dbReference type="ARBA" id="ARBA00011133"/>
    </source>
</evidence>
<name>A0AAW0HMU1_MYOGA</name>
<feature type="region of interest" description="Disordered" evidence="17">
    <location>
        <begin position="155"/>
        <end position="181"/>
    </location>
</feature>
<evidence type="ECO:0000256" key="5">
    <source>
        <dbReference type="ARBA" id="ARBA00022553"/>
    </source>
</evidence>
<dbReference type="Proteomes" id="UP001488838">
    <property type="component" value="Unassembled WGS sequence"/>
</dbReference>
<evidence type="ECO:0000256" key="9">
    <source>
        <dbReference type="ARBA" id="ARBA00022833"/>
    </source>
</evidence>
<accession>A0AAW0HMU1</accession>
<dbReference type="InterPro" id="IPR001569">
    <property type="entry name" value="Ribosomal_eL37"/>
</dbReference>
<protein>
    <recommendedName>
        <fullName evidence="15">Large ribosomal subunit protein eL37</fullName>
    </recommendedName>
    <alternativeName>
        <fullName evidence="16">60S ribosomal protein L37</fullName>
    </alternativeName>
</protein>